<dbReference type="Pfam" id="PF02817">
    <property type="entry name" value="E3_binding"/>
    <property type="match status" value="1"/>
</dbReference>
<dbReference type="InterPro" id="IPR036625">
    <property type="entry name" value="E3-bd_dom_sf"/>
</dbReference>
<dbReference type="RefSeq" id="WP_209909771.1">
    <property type="nucleotide sequence ID" value="NZ_BAAAMI010000016.1"/>
</dbReference>
<dbReference type="Gene3D" id="3.30.559.10">
    <property type="entry name" value="Chloramphenicol acetyltransferase-like domain"/>
    <property type="match status" value="1"/>
</dbReference>
<evidence type="ECO:0000256" key="4">
    <source>
        <dbReference type="ARBA" id="ARBA00022823"/>
    </source>
</evidence>
<feature type="domain" description="Peripheral subunit-binding (PSBD)" evidence="9">
    <location>
        <begin position="190"/>
        <end position="227"/>
    </location>
</feature>
<dbReference type="InterPro" id="IPR023213">
    <property type="entry name" value="CAT-like_dom_sf"/>
</dbReference>
<evidence type="ECO:0000256" key="5">
    <source>
        <dbReference type="ARBA" id="ARBA00023315"/>
    </source>
</evidence>
<dbReference type="InterPro" id="IPR050743">
    <property type="entry name" value="2-oxoacid_DH_E2_comp"/>
</dbReference>
<evidence type="ECO:0000256" key="3">
    <source>
        <dbReference type="ARBA" id="ARBA00022679"/>
    </source>
</evidence>
<keyword evidence="11" id="KW-1185">Reference proteome</keyword>
<keyword evidence="3 6" id="KW-0808">Transferase</keyword>
<dbReference type="InterPro" id="IPR004167">
    <property type="entry name" value="PSBD"/>
</dbReference>
<dbReference type="InterPro" id="IPR003016">
    <property type="entry name" value="2-oxoA_DH_lipoyl-BS"/>
</dbReference>
<keyword evidence="5 6" id="KW-0012">Acyltransferase</keyword>
<dbReference type="SUPFAM" id="SSF47005">
    <property type="entry name" value="Peripheral subunit-binding domain of 2-oxo acid dehydrogenase complex"/>
    <property type="match status" value="1"/>
</dbReference>
<dbReference type="PROSITE" id="PS00189">
    <property type="entry name" value="LIPOYL"/>
    <property type="match status" value="1"/>
</dbReference>
<dbReference type="Pfam" id="PF00198">
    <property type="entry name" value="2-oxoacid_dh"/>
    <property type="match status" value="1"/>
</dbReference>
<evidence type="ECO:0000259" key="9">
    <source>
        <dbReference type="PROSITE" id="PS51826"/>
    </source>
</evidence>
<reference evidence="10 11" key="1">
    <citation type="submission" date="2021-03" db="EMBL/GenBank/DDBJ databases">
        <title>Sequencing the genomes of 1000 actinobacteria strains.</title>
        <authorList>
            <person name="Klenk H.-P."/>
        </authorList>
    </citation>
    <scope>NUCLEOTIDE SEQUENCE [LARGE SCALE GENOMIC DNA]</scope>
    <source>
        <strain evidence="10 11">DSM 15454</strain>
    </source>
</reference>
<feature type="compositionally biased region" description="Low complexity" evidence="7">
    <location>
        <begin position="146"/>
        <end position="157"/>
    </location>
</feature>
<feature type="region of interest" description="Disordered" evidence="7">
    <location>
        <begin position="84"/>
        <end position="113"/>
    </location>
</feature>
<dbReference type="EC" id="2.3.1.-" evidence="6"/>
<gene>
    <name evidence="10" type="ORF">JOF46_003636</name>
</gene>
<dbReference type="PANTHER" id="PTHR43178">
    <property type="entry name" value="DIHYDROLIPOAMIDE ACETYLTRANSFERASE COMPONENT OF PYRUVATE DEHYDROGENASE COMPLEX"/>
    <property type="match status" value="1"/>
</dbReference>
<organism evidence="10 11">
    <name type="scientific">Paeniglutamicibacter psychrophenolicus</name>
    <dbReference type="NCBI Taxonomy" id="257454"/>
    <lineage>
        <taxon>Bacteria</taxon>
        <taxon>Bacillati</taxon>
        <taxon>Actinomycetota</taxon>
        <taxon>Actinomycetes</taxon>
        <taxon>Micrococcales</taxon>
        <taxon>Micrococcaceae</taxon>
        <taxon>Paeniglutamicibacter</taxon>
    </lineage>
</organism>
<proteinExistence type="inferred from homology"/>
<sequence length="479" mass="49517">MSNTMEKLFNLPDLGEGLTESEILSWHVAEGDTVALNQVIAEVETAKAIVELPSPFSGVVKKLYEPVGAVVNVGSPLISFDVPDHSGATAGDPKEPAGGAAREPSGGAAQRQPTLVGYGAAAEPGGRPARRARVGATVPVAPAPVAAAAPDPVPAGRDSQAGAPVSADSGPGLRLVEPHDPAPQGIGYLRATPPVRKLARDHNIDLRSLRGTGTNGLITRQDVVQALEATAIPEALPQGPVPPAAAAGETRTPIRGVRKATAAAMVASAFTAPHVTEFLSVDVTETMALLERLRASRRFADVKITVTSLVAKVVTLALAKHRTLNSHWDEEHGEIVEFGHVNLGIAAATGRGLMVPVIHNAQDLDLAQLAAASGELTRAAREGTITPAQLGGGTFSISNVGVFGIDGGTPILSPGQAGILAVGQVRKMPWEHLDEIALRQVMVLSLSFDHRLVDGEQGARFLSEVGAILEDPALVMGLS</sequence>
<accession>A0ABS4WHN0</accession>
<dbReference type="PANTHER" id="PTHR43178:SF5">
    <property type="entry name" value="LIPOAMIDE ACYLTRANSFERASE COMPONENT OF BRANCHED-CHAIN ALPHA-KETO ACID DEHYDROGENASE COMPLEX, MITOCHONDRIAL"/>
    <property type="match status" value="1"/>
</dbReference>
<evidence type="ECO:0000256" key="1">
    <source>
        <dbReference type="ARBA" id="ARBA00001938"/>
    </source>
</evidence>
<dbReference type="InterPro" id="IPR001078">
    <property type="entry name" value="2-oxoacid_DH_actylTfrase"/>
</dbReference>
<keyword evidence="4 6" id="KW-0450">Lipoyl</keyword>
<dbReference type="EMBL" id="JAGIOE010000001">
    <property type="protein sequence ID" value="MBP2375724.1"/>
    <property type="molecule type" value="Genomic_DNA"/>
</dbReference>
<dbReference type="PROSITE" id="PS50968">
    <property type="entry name" value="BIOTINYL_LIPOYL"/>
    <property type="match status" value="1"/>
</dbReference>
<evidence type="ECO:0000256" key="7">
    <source>
        <dbReference type="SAM" id="MobiDB-lite"/>
    </source>
</evidence>
<dbReference type="SUPFAM" id="SSF52777">
    <property type="entry name" value="CoA-dependent acyltransferases"/>
    <property type="match status" value="1"/>
</dbReference>
<dbReference type="Proteomes" id="UP000766570">
    <property type="component" value="Unassembled WGS sequence"/>
</dbReference>
<dbReference type="SUPFAM" id="SSF51230">
    <property type="entry name" value="Single hybrid motif"/>
    <property type="match status" value="1"/>
</dbReference>
<comment type="cofactor">
    <cofactor evidence="1 6">
        <name>(R)-lipoate</name>
        <dbReference type="ChEBI" id="CHEBI:83088"/>
    </cofactor>
</comment>
<dbReference type="Gene3D" id="4.10.320.10">
    <property type="entry name" value="E3-binding domain"/>
    <property type="match status" value="1"/>
</dbReference>
<dbReference type="InterPro" id="IPR011053">
    <property type="entry name" value="Single_hybrid_motif"/>
</dbReference>
<protein>
    <recommendedName>
        <fullName evidence="6">Dihydrolipoamide acetyltransferase component of pyruvate dehydrogenase complex</fullName>
        <ecNumber evidence="6">2.3.1.-</ecNumber>
    </recommendedName>
</protein>
<dbReference type="CDD" id="cd06849">
    <property type="entry name" value="lipoyl_domain"/>
    <property type="match status" value="1"/>
</dbReference>
<feature type="domain" description="Lipoyl-binding" evidence="8">
    <location>
        <begin position="6"/>
        <end position="81"/>
    </location>
</feature>
<evidence type="ECO:0000256" key="6">
    <source>
        <dbReference type="RuleBase" id="RU003423"/>
    </source>
</evidence>
<evidence type="ECO:0000313" key="10">
    <source>
        <dbReference type="EMBL" id="MBP2375724.1"/>
    </source>
</evidence>
<feature type="region of interest" description="Disordered" evidence="7">
    <location>
        <begin position="146"/>
        <end position="174"/>
    </location>
</feature>
<comment type="caution">
    <text evidence="10">The sequence shown here is derived from an EMBL/GenBank/DDBJ whole genome shotgun (WGS) entry which is preliminary data.</text>
</comment>
<dbReference type="GO" id="GO:0004742">
    <property type="term" value="F:dihydrolipoyllysine-residue acetyltransferase activity"/>
    <property type="evidence" value="ECO:0007669"/>
    <property type="project" value="UniProtKB-EC"/>
</dbReference>
<dbReference type="InterPro" id="IPR000089">
    <property type="entry name" value="Biotin_lipoyl"/>
</dbReference>
<evidence type="ECO:0000259" key="8">
    <source>
        <dbReference type="PROSITE" id="PS50968"/>
    </source>
</evidence>
<comment type="similarity">
    <text evidence="2 6">Belongs to the 2-oxoacid dehydrogenase family.</text>
</comment>
<dbReference type="Pfam" id="PF00364">
    <property type="entry name" value="Biotin_lipoyl"/>
    <property type="match status" value="1"/>
</dbReference>
<name>A0ABS4WHN0_9MICC</name>
<evidence type="ECO:0000313" key="11">
    <source>
        <dbReference type="Proteomes" id="UP000766570"/>
    </source>
</evidence>
<evidence type="ECO:0000256" key="2">
    <source>
        <dbReference type="ARBA" id="ARBA00007317"/>
    </source>
</evidence>
<dbReference type="Gene3D" id="2.40.50.100">
    <property type="match status" value="1"/>
</dbReference>
<keyword evidence="10" id="KW-0670">Pyruvate</keyword>
<dbReference type="PROSITE" id="PS51826">
    <property type="entry name" value="PSBD"/>
    <property type="match status" value="1"/>
</dbReference>